<dbReference type="Proteomes" id="UP000766629">
    <property type="component" value="Unassembled WGS sequence"/>
</dbReference>
<organism evidence="2 3">
    <name type="scientific">Leisingera daeponensis</name>
    <dbReference type="NCBI Taxonomy" id="405746"/>
    <lineage>
        <taxon>Bacteria</taxon>
        <taxon>Pseudomonadati</taxon>
        <taxon>Pseudomonadota</taxon>
        <taxon>Alphaproteobacteria</taxon>
        <taxon>Rhodobacterales</taxon>
        <taxon>Roseobacteraceae</taxon>
        <taxon>Leisingera</taxon>
    </lineage>
</organism>
<dbReference type="InterPro" id="IPR009492">
    <property type="entry name" value="TniQ"/>
</dbReference>
<sequence length="624" mass="70094">MTKPLPLVPVLQERETAFSFVSRLAALNGVDTAGFCTDMGLSFTNVINGNPQDLHRLAVLCAIDVEDLRRWTPHHLGNREHAFRGQRLHAKAIKDSTLRGCPACLRADAEINSDSLEGAMYIRGHWLFRPVTLCLKHCHPLVPLWTEPKVGHRYDVAARLAEVALDVCSGELDKEARAPNDFDNWIEARLLGTPTESWLDQFDLYAAAHFCELLGRAIWAVRIPKWKKFKPEHAWMAFEMGFRFATQGEDSIRAALMELQVTIGAPTDGPKKKYGALYDRLAFDLLSEAYAPFRNFLRDHIAATWPLGPGDDLMGEPVLERKVHSVRSAARELGMDPRRLRKLLVDANLVRPAETGQDDQWELFDAKQAQPHLDKISTLVSAKDFQQALNMPRSQFELLRKEDHFPPTVDSGDHRPLWDVRDAHRYLEGLLTGAEPIYVPMHAWGDISSTAQRLKISPGTILTLLEHGKVQRVGRHMGREGYGAILVTHDEIERLLERPEAPGISIEVFARQCGLKPAAAMRLVREGHVPSTEGRHPKTGARQRFLAPADLAAFHERFVTLRGLAVELGTSWQALRLRLATTGVCPFSPDGQDYGAIFERDVADAVRLPRPAETSLQEKKEEDK</sequence>
<evidence type="ECO:0000313" key="2">
    <source>
        <dbReference type="EMBL" id="MBY6141802.1"/>
    </source>
</evidence>
<feature type="domain" description="TniQ" evidence="1">
    <location>
        <begin position="6"/>
        <end position="140"/>
    </location>
</feature>
<keyword evidence="3" id="KW-1185">Reference proteome</keyword>
<dbReference type="EMBL" id="JAHVJA010000014">
    <property type="protein sequence ID" value="MBY6141802.1"/>
    <property type="molecule type" value="Genomic_DNA"/>
</dbReference>
<evidence type="ECO:0000259" key="1">
    <source>
        <dbReference type="Pfam" id="PF06527"/>
    </source>
</evidence>
<comment type="caution">
    <text evidence="2">The sequence shown here is derived from an EMBL/GenBank/DDBJ whole genome shotgun (WGS) entry which is preliminary data.</text>
</comment>
<dbReference type="Pfam" id="PF06527">
    <property type="entry name" value="TniQ"/>
    <property type="match status" value="1"/>
</dbReference>
<name>A0ABS7NLU1_9RHOB</name>
<accession>A0ABS7NLU1</accession>
<protein>
    <submittedName>
        <fullName evidence="2">TniQ family protein</fullName>
    </submittedName>
</protein>
<dbReference type="RefSeq" id="WP_222509760.1">
    <property type="nucleotide sequence ID" value="NZ_JAHVJA010000014.1"/>
</dbReference>
<reference evidence="2 3" key="1">
    <citation type="submission" date="2021-06" db="EMBL/GenBank/DDBJ databases">
        <title>50 bacteria genomes isolated from Dapeng, Shenzhen, China.</title>
        <authorList>
            <person name="Zheng W."/>
            <person name="Yu S."/>
            <person name="Huang Y."/>
        </authorList>
    </citation>
    <scope>NUCLEOTIDE SEQUENCE [LARGE SCALE GENOMIC DNA]</scope>
    <source>
        <strain evidence="2 3">DP1N14-2</strain>
    </source>
</reference>
<gene>
    <name evidence="2" type="ORF">KUV26_20385</name>
</gene>
<evidence type="ECO:0000313" key="3">
    <source>
        <dbReference type="Proteomes" id="UP000766629"/>
    </source>
</evidence>
<proteinExistence type="predicted"/>